<feature type="compositionally biased region" description="Basic and acidic residues" evidence="8">
    <location>
        <begin position="528"/>
        <end position="550"/>
    </location>
</feature>
<feature type="region of interest" description="Disordered" evidence="8">
    <location>
        <begin position="101"/>
        <end position="320"/>
    </location>
</feature>
<evidence type="ECO:0000313" key="10">
    <source>
        <dbReference type="EMBL" id="KAL1408525.1"/>
    </source>
</evidence>
<feature type="compositionally biased region" description="Polar residues" evidence="8">
    <location>
        <begin position="101"/>
        <end position="125"/>
    </location>
</feature>
<gene>
    <name evidence="10" type="ORF">Q8F55_005337</name>
</gene>
<name>A0ABR3Q1C1_9TREE</name>
<dbReference type="GeneID" id="95986380"/>
<dbReference type="RefSeq" id="XP_069208469.1">
    <property type="nucleotide sequence ID" value="XM_069353827.1"/>
</dbReference>
<feature type="compositionally biased region" description="Basic and acidic residues" evidence="8">
    <location>
        <begin position="466"/>
        <end position="480"/>
    </location>
</feature>
<feature type="region of interest" description="Disordered" evidence="8">
    <location>
        <begin position="892"/>
        <end position="1166"/>
    </location>
</feature>
<evidence type="ECO:0000256" key="8">
    <source>
        <dbReference type="SAM" id="MobiDB-lite"/>
    </source>
</evidence>
<feature type="compositionally biased region" description="Low complexity" evidence="8">
    <location>
        <begin position="247"/>
        <end position="262"/>
    </location>
</feature>
<reference evidence="10 11" key="1">
    <citation type="submission" date="2023-08" db="EMBL/GenBank/DDBJ databases">
        <title>Annotated Genome Sequence of Vanrija albida AlHP1.</title>
        <authorList>
            <person name="Herzog R."/>
        </authorList>
    </citation>
    <scope>NUCLEOTIDE SEQUENCE [LARGE SCALE GENOMIC DNA]</scope>
    <source>
        <strain evidence="10 11">AlHP1</strain>
    </source>
</reference>
<feature type="region of interest" description="Disordered" evidence="8">
    <location>
        <begin position="403"/>
        <end position="590"/>
    </location>
</feature>
<protein>
    <recommendedName>
        <fullName evidence="9">Inner centromere protein ARK-binding domain-containing protein</fullName>
    </recommendedName>
</protein>
<keyword evidence="5" id="KW-0159">Chromosome partition</keyword>
<feature type="compositionally biased region" description="Low complexity" evidence="8">
    <location>
        <begin position="1114"/>
        <end position="1127"/>
    </location>
</feature>
<keyword evidence="4" id="KW-0963">Cytoplasm</keyword>
<feature type="compositionally biased region" description="Polar residues" evidence="8">
    <location>
        <begin position="1042"/>
        <end position="1057"/>
    </location>
</feature>
<feature type="compositionally biased region" description="Acidic residues" evidence="8">
    <location>
        <begin position="263"/>
        <end position="285"/>
    </location>
</feature>
<feature type="domain" description="Inner centromere protein ARK-binding" evidence="9">
    <location>
        <begin position="1141"/>
        <end position="1197"/>
    </location>
</feature>
<evidence type="ECO:0000256" key="2">
    <source>
        <dbReference type="ARBA" id="ARBA00004186"/>
    </source>
</evidence>
<dbReference type="InterPro" id="IPR005635">
    <property type="entry name" value="Inner_centromere_prot_ARK-bd"/>
</dbReference>
<keyword evidence="7" id="KW-0539">Nucleus</keyword>
<organism evidence="10 11">
    <name type="scientific">Vanrija albida</name>
    <dbReference type="NCBI Taxonomy" id="181172"/>
    <lineage>
        <taxon>Eukaryota</taxon>
        <taxon>Fungi</taxon>
        <taxon>Dikarya</taxon>
        <taxon>Basidiomycota</taxon>
        <taxon>Agaricomycotina</taxon>
        <taxon>Tremellomycetes</taxon>
        <taxon>Trichosporonales</taxon>
        <taxon>Trichosporonaceae</taxon>
        <taxon>Vanrija</taxon>
    </lineage>
</organism>
<keyword evidence="11" id="KW-1185">Reference proteome</keyword>
<proteinExistence type="inferred from homology"/>
<feature type="region of interest" description="Disordered" evidence="8">
    <location>
        <begin position="731"/>
        <end position="858"/>
    </location>
</feature>
<feature type="region of interest" description="Disordered" evidence="8">
    <location>
        <begin position="607"/>
        <end position="630"/>
    </location>
</feature>
<comment type="similarity">
    <text evidence="3">Belongs to the INCENP family.</text>
</comment>
<feature type="compositionally biased region" description="Basic and acidic residues" evidence="8">
    <location>
        <begin position="612"/>
        <end position="630"/>
    </location>
</feature>
<dbReference type="PANTHER" id="PTHR13142:SF1">
    <property type="entry name" value="INNER CENTROMERE PROTEIN"/>
    <property type="match status" value="1"/>
</dbReference>
<dbReference type="EMBL" id="JBBXJM010000004">
    <property type="protein sequence ID" value="KAL1408525.1"/>
    <property type="molecule type" value="Genomic_DNA"/>
</dbReference>
<feature type="region of interest" description="Disordered" evidence="8">
    <location>
        <begin position="1227"/>
        <end position="1249"/>
    </location>
</feature>
<feature type="compositionally biased region" description="Acidic residues" evidence="8">
    <location>
        <begin position="814"/>
        <end position="824"/>
    </location>
</feature>
<accession>A0ABR3Q1C1</accession>
<keyword evidence="6" id="KW-0206">Cytoskeleton</keyword>
<feature type="compositionally biased region" description="Low complexity" evidence="8">
    <location>
        <begin position="551"/>
        <end position="572"/>
    </location>
</feature>
<evidence type="ECO:0000259" key="9">
    <source>
        <dbReference type="Pfam" id="PF03941"/>
    </source>
</evidence>
<comment type="subcellular location">
    <subcellularLocation>
        <location evidence="2">Cytoplasm</location>
        <location evidence="2">Cytoskeleton</location>
        <location evidence="2">Spindle</location>
    </subcellularLocation>
    <subcellularLocation>
        <location evidence="1">Nucleus</location>
    </subcellularLocation>
</comment>
<dbReference type="Pfam" id="PF03941">
    <property type="entry name" value="INCENP_ARK-bind"/>
    <property type="match status" value="1"/>
</dbReference>
<evidence type="ECO:0000256" key="3">
    <source>
        <dbReference type="ARBA" id="ARBA00010042"/>
    </source>
</evidence>
<feature type="compositionally biased region" description="Acidic residues" evidence="8">
    <location>
        <begin position="294"/>
        <end position="320"/>
    </location>
</feature>
<feature type="compositionally biased region" description="Polar residues" evidence="8">
    <location>
        <begin position="427"/>
        <end position="438"/>
    </location>
</feature>
<dbReference type="PANTHER" id="PTHR13142">
    <property type="entry name" value="INNER CENTROMERE PROTEIN"/>
    <property type="match status" value="1"/>
</dbReference>
<feature type="compositionally biased region" description="Basic and acidic residues" evidence="8">
    <location>
        <begin position="905"/>
        <end position="1003"/>
    </location>
</feature>
<comment type="caution">
    <text evidence="10">The sequence shown here is derived from an EMBL/GenBank/DDBJ whole genome shotgun (WGS) entry which is preliminary data.</text>
</comment>
<evidence type="ECO:0000313" key="11">
    <source>
        <dbReference type="Proteomes" id="UP001565368"/>
    </source>
</evidence>
<evidence type="ECO:0000256" key="5">
    <source>
        <dbReference type="ARBA" id="ARBA00022829"/>
    </source>
</evidence>
<evidence type="ECO:0000256" key="4">
    <source>
        <dbReference type="ARBA" id="ARBA00022490"/>
    </source>
</evidence>
<dbReference type="Proteomes" id="UP001565368">
    <property type="component" value="Unassembled WGS sequence"/>
</dbReference>
<sequence>MSATTWPTFQDFTFDLSDRLRQAAQRSLAELEASINCDGHDWLEDYIDNIEAQGRKAPIADLIKTPSRTQTAKKTRAVLTASKNRVEQIRLFNERAALSPLASNSPNVRQPFSPLSTHRLNTIPASPTPASPLKGKVLPLTKAKKEKVVKEKVVKPPKAKKGKKQNPDEATSSKENAMEVEPTASSSTKSTGIRGVAPQAPAVTVEAPPTKAAKVKVTRKPTPPKAKEPTPEPQPEQEELEEDVMEVDPVAVVEAPVVVGAEPAEEPIDVDEDEQEPIDVDEPEQEPVAPVEAVDVEAEVEEEIEEEAEEEVEEEVEEDADFQPVAVAAHEPIAPVAAEPAPSTSPIKAVSPVKTVINETSPFKVAPAETASVKHSSPEKASSPIKEAVAAAPAVPVRQVRSSWLSSALGTRTVPVSGLGADRKSHASGSQPRGSIQYESLRKSVAAAGTLKRKSEDGPDADELEVQDKAKEKRADKVARFDSTAQPTSPVRPAALQAARTPASAPQPKSNVLGDAPTSVPSATSAPHDGRHRPDTYKVARALDEMRERAAAAAAKQKAAAAAAAATTTATTSKPGEAARAVPTATSTGTGFLRGLGNLGAGFLGLGSSEADEARLRREEEDRRAQEEAEAELARIMRDMAEEDKKAAAEAAAAIALSATSSKPMTEVRKEAITVAKTNKPTILSDDEEDAANESISLPELPQPDIGDDFDAIPLDDGVTSALGAAGIDIDIDFPDSTTPPNSPPRRAVPVSGIPRSPAPAATLQKPKGKQALKVPEVVLSPPRAKTPAVPRAIRTKPSKASVSRPGTAASTYEDADDENDDELPTTMKKTPGMHRSRLLSNASAAGSTLGVSTKSSASTLLSQADRMAAKALGIKPTPGNVKSIQAAAAAKKKVQDQFLPQAQADKDKEQEQTDRKAELREKIEQRRLEEKHRKEAEEKAKLEEERKQRLAEEEDKRRRRAEADQRRKEREEKMERLAKEKAAREEREAATARAKQAEEEAARKRKMAPLIHKNLGSSSVKRPTAPAAAPPKKELASSKSISNLHAQSKMGPTSFRTNDEPTRAPTISLVVPPAPAAAQAERRPLGPPARTSTAQGPHGTHAAHAGPSNATVLQQSRAALQAQLDQKAIDMESEQIELPDIASEYSDSDDSEKEDDFKRPGWAGTPELRNALKAQASINPDDLFGPIRPLNMEELFNARQGKFRARTSSANWSGADRLTEQEEREYARRMGFRPINAPRESRPSGSNR</sequence>
<evidence type="ECO:0000256" key="6">
    <source>
        <dbReference type="ARBA" id="ARBA00023212"/>
    </source>
</evidence>
<evidence type="ECO:0000256" key="1">
    <source>
        <dbReference type="ARBA" id="ARBA00004123"/>
    </source>
</evidence>
<feature type="region of interest" description="Disordered" evidence="8">
    <location>
        <begin position="679"/>
        <end position="714"/>
    </location>
</feature>
<feature type="compositionally biased region" description="Polar residues" evidence="8">
    <location>
        <begin position="839"/>
        <end position="858"/>
    </location>
</feature>
<feature type="compositionally biased region" description="Acidic residues" evidence="8">
    <location>
        <begin position="235"/>
        <end position="246"/>
    </location>
</feature>
<feature type="compositionally biased region" description="Basic residues" evidence="8">
    <location>
        <begin position="155"/>
        <end position="164"/>
    </location>
</feature>
<evidence type="ECO:0000256" key="7">
    <source>
        <dbReference type="ARBA" id="ARBA00023242"/>
    </source>
</evidence>